<protein>
    <submittedName>
        <fullName evidence="4">Cell envelope-like function transcriptional attenuator common domain protein</fullName>
    </submittedName>
</protein>
<dbReference type="PANTHER" id="PTHR33392:SF6">
    <property type="entry name" value="POLYISOPRENYL-TEICHOIC ACID--PEPTIDOGLYCAN TEICHOIC ACID TRANSFERASE TAGU"/>
    <property type="match status" value="1"/>
</dbReference>
<dbReference type="PANTHER" id="PTHR33392">
    <property type="entry name" value="POLYISOPRENYL-TEICHOIC ACID--PEPTIDOGLYCAN TEICHOIC ACID TRANSFERASE TAGU"/>
    <property type="match status" value="1"/>
</dbReference>
<dbReference type="EMBL" id="ACCL02000025">
    <property type="protein sequence ID" value="EET58823.1"/>
    <property type="molecule type" value="Genomic_DNA"/>
</dbReference>
<sequence length="340" mass="38500">MPGRKRRRKQNKKVFLYSAAVVIILAVGLGIWAYQIQKRQQSLHVTAGNSVDMKAGYRNITYNGKEYQYNSLITTVLYAGVDSEGEMKENESYTGAARADSISVAVLDKKHEKMTIIALSRDTMTDVRRYSMSGRDRGTYETHLGFAYAYGDGGEVSCENLREAVSNLLCGIPIDEYVVTNQSSMTHINDLVGGVTVTVPNNDLAAEYPQLTEGAVVKLDDTNVGAYLQYRDTETDLSNEGRIERQQSYVTAYVGQLKQVLQEDLEGTWNRLEEMDTYLQTSITKNKYLSLAKLLEKTDFSFDSYYRPEGENVVGEEHDEFYVDEEALQEKIIELFYEEI</sequence>
<evidence type="ECO:0000313" key="4">
    <source>
        <dbReference type="EMBL" id="EET58823.1"/>
    </source>
</evidence>
<name>C6LKT6_9FIRM</name>
<keyword evidence="2" id="KW-1133">Transmembrane helix</keyword>
<keyword evidence="5" id="KW-1185">Reference proteome</keyword>
<dbReference type="eggNOG" id="COG1316">
    <property type="taxonomic scope" value="Bacteria"/>
</dbReference>
<feature type="domain" description="Cell envelope-related transcriptional attenuator" evidence="3">
    <location>
        <begin position="98"/>
        <end position="258"/>
    </location>
</feature>
<accession>C6LKT6</accession>
<evidence type="ECO:0000313" key="5">
    <source>
        <dbReference type="Proteomes" id="UP000005561"/>
    </source>
</evidence>
<dbReference type="InterPro" id="IPR004474">
    <property type="entry name" value="LytR_CpsA_psr"/>
</dbReference>
<dbReference type="Gene3D" id="3.40.630.190">
    <property type="entry name" value="LCP protein"/>
    <property type="match status" value="1"/>
</dbReference>
<dbReference type="AlphaFoldDB" id="C6LKT6"/>
<dbReference type="STRING" id="168384.SAMN05660368_03112"/>
<organism evidence="4 5">
    <name type="scientific">Marvinbryantia formatexigens DSM 14469</name>
    <dbReference type="NCBI Taxonomy" id="478749"/>
    <lineage>
        <taxon>Bacteria</taxon>
        <taxon>Bacillati</taxon>
        <taxon>Bacillota</taxon>
        <taxon>Clostridia</taxon>
        <taxon>Lachnospirales</taxon>
        <taxon>Lachnospiraceae</taxon>
        <taxon>Marvinbryantia</taxon>
    </lineage>
</organism>
<evidence type="ECO:0000256" key="1">
    <source>
        <dbReference type="ARBA" id="ARBA00006068"/>
    </source>
</evidence>
<feature type="transmembrane region" description="Helical" evidence="2">
    <location>
        <begin position="14"/>
        <end position="34"/>
    </location>
</feature>
<evidence type="ECO:0000256" key="2">
    <source>
        <dbReference type="SAM" id="Phobius"/>
    </source>
</evidence>
<comment type="caution">
    <text evidence="4">The sequence shown here is derived from an EMBL/GenBank/DDBJ whole genome shotgun (WGS) entry which is preliminary data.</text>
</comment>
<keyword evidence="2" id="KW-0472">Membrane</keyword>
<gene>
    <name evidence="4" type="ORF">BRYFOR_09283</name>
</gene>
<dbReference type="InterPro" id="IPR050922">
    <property type="entry name" value="LytR/CpsA/Psr_CW_biosynth"/>
</dbReference>
<proteinExistence type="inferred from homology"/>
<keyword evidence="2" id="KW-0812">Transmembrane</keyword>
<dbReference type="Proteomes" id="UP000005561">
    <property type="component" value="Unassembled WGS sequence"/>
</dbReference>
<dbReference type="Pfam" id="PF03816">
    <property type="entry name" value="LytR_cpsA_psr"/>
    <property type="match status" value="1"/>
</dbReference>
<evidence type="ECO:0000259" key="3">
    <source>
        <dbReference type="Pfam" id="PF03816"/>
    </source>
</evidence>
<reference evidence="4" key="1">
    <citation type="submission" date="2009-07" db="EMBL/GenBank/DDBJ databases">
        <authorList>
            <person name="Weinstock G."/>
            <person name="Sodergren E."/>
            <person name="Clifton S."/>
            <person name="Fulton L."/>
            <person name="Fulton B."/>
            <person name="Courtney L."/>
            <person name="Fronick C."/>
            <person name="Harrison M."/>
            <person name="Strong C."/>
            <person name="Farmer C."/>
            <person name="Delahaunty K."/>
            <person name="Markovic C."/>
            <person name="Hall O."/>
            <person name="Minx P."/>
            <person name="Tomlinson C."/>
            <person name="Mitreva M."/>
            <person name="Nelson J."/>
            <person name="Hou S."/>
            <person name="Wollam A."/>
            <person name="Pepin K.H."/>
            <person name="Johnson M."/>
            <person name="Bhonagiri V."/>
            <person name="Nash W.E."/>
            <person name="Warren W."/>
            <person name="Chinwalla A."/>
            <person name="Mardis E.R."/>
            <person name="Wilson R.K."/>
        </authorList>
    </citation>
    <scope>NUCLEOTIDE SEQUENCE [LARGE SCALE GENOMIC DNA]</scope>
    <source>
        <strain evidence="4">DSM 14469</strain>
    </source>
</reference>
<comment type="similarity">
    <text evidence="1">Belongs to the LytR/CpsA/Psr (LCP) family.</text>
</comment>